<proteinExistence type="predicted"/>
<evidence type="ECO:0000259" key="3">
    <source>
        <dbReference type="PROSITE" id="PS50893"/>
    </source>
</evidence>
<dbReference type="InterPro" id="IPR003439">
    <property type="entry name" value="ABC_transporter-like_ATP-bd"/>
</dbReference>
<dbReference type="SMART" id="SM00382">
    <property type="entry name" value="AAA"/>
    <property type="match status" value="1"/>
</dbReference>
<keyword evidence="1" id="KW-0547">Nucleotide-binding</keyword>
<dbReference type="PANTHER" id="PTHR43038">
    <property type="entry name" value="ATP-BINDING CASSETTE, SUB-FAMILY H, MEMBER 1"/>
    <property type="match status" value="1"/>
</dbReference>
<reference evidence="5" key="1">
    <citation type="journal article" date="2023" name="Int. J. Syst. Evol. Microbiol.">
        <title>Mesoterricola silvestris gen. nov., sp. nov., Mesoterricola sediminis sp. nov., Geothrix oryzae sp. nov., Geothrix edaphica sp. nov., Geothrix rubra sp. nov., and Geothrix limicola sp. nov., six novel members of Acidobacteriota isolated from soils.</title>
        <authorList>
            <person name="Itoh H."/>
            <person name="Sugisawa Y."/>
            <person name="Mise K."/>
            <person name="Xu Z."/>
            <person name="Kuniyasu M."/>
            <person name="Ushijima N."/>
            <person name="Kawano K."/>
            <person name="Kobayashi E."/>
            <person name="Shiratori Y."/>
            <person name="Masuda Y."/>
            <person name="Senoo K."/>
        </authorList>
    </citation>
    <scope>NUCLEOTIDE SEQUENCE [LARGE SCALE GENOMIC DNA]</scope>
    <source>
        <strain evidence="5">Red222</strain>
    </source>
</reference>
<dbReference type="InterPro" id="IPR027417">
    <property type="entry name" value="P-loop_NTPase"/>
</dbReference>
<dbReference type="EMBL" id="AP027079">
    <property type="protein sequence ID" value="BDU69547.1"/>
    <property type="molecule type" value="Genomic_DNA"/>
</dbReference>
<keyword evidence="5" id="KW-1185">Reference proteome</keyword>
<dbReference type="SUPFAM" id="SSF52540">
    <property type="entry name" value="P-loop containing nucleoside triphosphate hydrolases"/>
    <property type="match status" value="1"/>
</dbReference>
<dbReference type="PROSITE" id="PS50893">
    <property type="entry name" value="ABC_TRANSPORTER_2"/>
    <property type="match status" value="1"/>
</dbReference>
<organism evidence="4 5">
    <name type="scientific">Geothrix oryzae</name>
    <dbReference type="NCBI Taxonomy" id="2927975"/>
    <lineage>
        <taxon>Bacteria</taxon>
        <taxon>Pseudomonadati</taxon>
        <taxon>Acidobacteriota</taxon>
        <taxon>Holophagae</taxon>
        <taxon>Holophagales</taxon>
        <taxon>Holophagaceae</taxon>
        <taxon>Geothrix</taxon>
    </lineage>
</organism>
<evidence type="ECO:0000313" key="5">
    <source>
        <dbReference type="Proteomes" id="UP001242010"/>
    </source>
</evidence>
<feature type="domain" description="ABC transporter" evidence="3">
    <location>
        <begin position="4"/>
        <end position="222"/>
    </location>
</feature>
<gene>
    <name evidence="4" type="primary">ybhF-N</name>
    <name evidence="4" type="ORF">GETHOR_16480</name>
</gene>
<accession>A0ABM8DRD2</accession>
<dbReference type="PROSITE" id="PS00211">
    <property type="entry name" value="ABC_TRANSPORTER_1"/>
    <property type="match status" value="1"/>
</dbReference>
<evidence type="ECO:0000256" key="2">
    <source>
        <dbReference type="ARBA" id="ARBA00022840"/>
    </source>
</evidence>
<dbReference type="RefSeq" id="WP_286353270.1">
    <property type="nucleotide sequence ID" value="NZ_AP027079.1"/>
</dbReference>
<evidence type="ECO:0000256" key="1">
    <source>
        <dbReference type="ARBA" id="ARBA00022741"/>
    </source>
</evidence>
<dbReference type="Gene3D" id="3.40.50.300">
    <property type="entry name" value="P-loop containing nucleotide triphosphate hydrolases"/>
    <property type="match status" value="1"/>
</dbReference>
<dbReference type="GO" id="GO:0005524">
    <property type="term" value="F:ATP binding"/>
    <property type="evidence" value="ECO:0007669"/>
    <property type="project" value="UniProtKB-KW"/>
</dbReference>
<dbReference type="InterPro" id="IPR017871">
    <property type="entry name" value="ABC_transporter-like_CS"/>
</dbReference>
<name>A0ABM8DRD2_9BACT</name>
<dbReference type="Pfam" id="PF00005">
    <property type="entry name" value="ABC_tran"/>
    <property type="match status" value="1"/>
</dbReference>
<protein>
    <submittedName>
        <fullName evidence="4">ABC transporter ATP-binding protein</fullName>
    </submittedName>
</protein>
<dbReference type="CDD" id="cd03230">
    <property type="entry name" value="ABC_DR_subfamily_A"/>
    <property type="match status" value="1"/>
</dbReference>
<sequence>MILLEARDLTCRFGPKEAVKGLDLSLSEGDLVGLIGPDGAGKTTTFRMLIGLQKPSGGAVVRHLDRQGVSYVPQTFSLAPELTVAENLQFQAGLFGLPDPAPRIRRLLESVDLASFRDRPSGALSGGMKQKLSLCTALLTEPRLLLLDEPTTGVDPVSRREFWELLHAVHDEGVAILFSTPYMDEAEYAHRMLLMHEGRVLQEGDRASFRRGLPGLMFRLVSARRREVQAALAALAPLDLFAEGEVLRVRFPDQDPAPLLARLSALPGVEQVRLAETSVEDVFLHALVEAGGAHG</sequence>
<dbReference type="InterPro" id="IPR003593">
    <property type="entry name" value="AAA+_ATPase"/>
</dbReference>
<evidence type="ECO:0000313" key="4">
    <source>
        <dbReference type="EMBL" id="BDU69547.1"/>
    </source>
</evidence>
<dbReference type="Proteomes" id="UP001242010">
    <property type="component" value="Chromosome"/>
</dbReference>
<keyword evidence="2 4" id="KW-0067">ATP-binding</keyword>
<dbReference type="PANTHER" id="PTHR43038:SF3">
    <property type="entry name" value="ABC TRANSPORTER G FAMILY MEMBER 20 ISOFORM X1"/>
    <property type="match status" value="1"/>
</dbReference>